<evidence type="ECO:0000313" key="2">
    <source>
        <dbReference type="Proteomes" id="UP001501536"/>
    </source>
</evidence>
<dbReference type="RefSeq" id="WP_344880842.1">
    <property type="nucleotide sequence ID" value="NZ_BAABCJ010000001.1"/>
</dbReference>
<evidence type="ECO:0000313" key="1">
    <source>
        <dbReference type="EMBL" id="GAA3699122.1"/>
    </source>
</evidence>
<organism evidence="1 2">
    <name type="scientific">Zhihengliuella alba</name>
    <dbReference type="NCBI Taxonomy" id="547018"/>
    <lineage>
        <taxon>Bacteria</taxon>
        <taxon>Bacillati</taxon>
        <taxon>Actinomycetota</taxon>
        <taxon>Actinomycetes</taxon>
        <taxon>Micrococcales</taxon>
        <taxon>Micrococcaceae</taxon>
        <taxon>Zhihengliuella</taxon>
    </lineage>
</organism>
<proteinExistence type="predicted"/>
<dbReference type="EMBL" id="BAABCJ010000001">
    <property type="protein sequence ID" value="GAA3699122.1"/>
    <property type="molecule type" value="Genomic_DNA"/>
</dbReference>
<keyword evidence="2" id="KW-1185">Reference proteome</keyword>
<comment type="caution">
    <text evidence="1">The sequence shown here is derived from an EMBL/GenBank/DDBJ whole genome shotgun (WGS) entry which is preliminary data.</text>
</comment>
<protein>
    <submittedName>
        <fullName evidence="1">DUF6093 family protein</fullName>
    </submittedName>
</protein>
<reference evidence="2" key="1">
    <citation type="journal article" date="2019" name="Int. J. Syst. Evol. Microbiol.">
        <title>The Global Catalogue of Microorganisms (GCM) 10K type strain sequencing project: providing services to taxonomists for standard genome sequencing and annotation.</title>
        <authorList>
            <consortium name="The Broad Institute Genomics Platform"/>
            <consortium name="The Broad Institute Genome Sequencing Center for Infectious Disease"/>
            <person name="Wu L."/>
            <person name="Ma J."/>
        </authorList>
    </citation>
    <scope>NUCLEOTIDE SEQUENCE [LARGE SCALE GENOMIC DNA]</scope>
    <source>
        <strain evidence="2">JCM 16961</strain>
    </source>
</reference>
<gene>
    <name evidence="1" type="ORF">GCM10022377_10170</name>
</gene>
<dbReference type="Proteomes" id="UP001501536">
    <property type="component" value="Unassembled WGS sequence"/>
</dbReference>
<accession>A0ABP7D0T0</accession>
<dbReference type="Pfam" id="PF19586">
    <property type="entry name" value="DUF6093"/>
    <property type="match status" value="1"/>
</dbReference>
<name>A0ABP7D0T0_9MICC</name>
<dbReference type="InterPro" id="IPR046075">
    <property type="entry name" value="DUF6093"/>
</dbReference>
<sequence>MIPEAATLEGRFWAESLMTDSCTVFRPGSEATDPETGVVSPTFTTAYTGKCKVQSSGLQAKEEAAGATNYYFGQLAVHFPVTSQLRIDDQVVIDASPMDPDLVGLRLRLVEMARGTYKTADRWAVELWVK</sequence>